<dbReference type="GO" id="GO:0008270">
    <property type="term" value="F:zinc ion binding"/>
    <property type="evidence" value="ECO:0007669"/>
    <property type="project" value="UniProtKB-KW"/>
</dbReference>
<reference evidence="3" key="2">
    <citation type="journal article" date="2024" name="Plant">
        <title>Genomic evolution and insights into agronomic trait innovations of Sesamum species.</title>
        <authorList>
            <person name="Miao H."/>
            <person name="Wang L."/>
            <person name="Qu L."/>
            <person name="Liu H."/>
            <person name="Sun Y."/>
            <person name="Le M."/>
            <person name="Wang Q."/>
            <person name="Wei S."/>
            <person name="Zheng Y."/>
            <person name="Lin W."/>
            <person name="Duan Y."/>
            <person name="Cao H."/>
            <person name="Xiong S."/>
            <person name="Wang X."/>
            <person name="Wei L."/>
            <person name="Li C."/>
            <person name="Ma Q."/>
            <person name="Ju M."/>
            <person name="Zhao R."/>
            <person name="Li G."/>
            <person name="Mu C."/>
            <person name="Tian Q."/>
            <person name="Mei H."/>
            <person name="Zhang T."/>
            <person name="Gao T."/>
            <person name="Zhang H."/>
        </authorList>
    </citation>
    <scope>NUCLEOTIDE SEQUENCE</scope>
    <source>
        <strain evidence="3">3651</strain>
    </source>
</reference>
<dbReference type="InterPro" id="IPR001878">
    <property type="entry name" value="Znf_CCHC"/>
</dbReference>
<comment type="caution">
    <text evidence="3">The sequence shown here is derived from an EMBL/GenBank/DDBJ whole genome shotgun (WGS) entry which is preliminary data.</text>
</comment>
<name>A0AAE2CLJ9_9LAMI</name>
<dbReference type="Proteomes" id="UP001293254">
    <property type="component" value="Unassembled WGS sequence"/>
</dbReference>
<evidence type="ECO:0000313" key="4">
    <source>
        <dbReference type="Proteomes" id="UP001293254"/>
    </source>
</evidence>
<proteinExistence type="predicted"/>
<organism evidence="3 4">
    <name type="scientific">Sesamum alatum</name>
    <dbReference type="NCBI Taxonomy" id="300844"/>
    <lineage>
        <taxon>Eukaryota</taxon>
        <taxon>Viridiplantae</taxon>
        <taxon>Streptophyta</taxon>
        <taxon>Embryophyta</taxon>
        <taxon>Tracheophyta</taxon>
        <taxon>Spermatophyta</taxon>
        <taxon>Magnoliopsida</taxon>
        <taxon>eudicotyledons</taxon>
        <taxon>Gunneridae</taxon>
        <taxon>Pentapetalae</taxon>
        <taxon>asterids</taxon>
        <taxon>lamiids</taxon>
        <taxon>Lamiales</taxon>
        <taxon>Pedaliaceae</taxon>
        <taxon>Sesamum</taxon>
    </lineage>
</organism>
<dbReference type="InterPro" id="IPR025836">
    <property type="entry name" value="Zn_knuckle_CX2CX4HX4C"/>
</dbReference>
<keyword evidence="1" id="KW-0479">Metal-binding</keyword>
<protein>
    <recommendedName>
        <fullName evidence="2">CCHC-type domain-containing protein</fullName>
    </recommendedName>
</protein>
<reference evidence="3" key="1">
    <citation type="submission" date="2020-06" db="EMBL/GenBank/DDBJ databases">
        <authorList>
            <person name="Li T."/>
            <person name="Hu X."/>
            <person name="Zhang T."/>
            <person name="Song X."/>
            <person name="Zhang H."/>
            <person name="Dai N."/>
            <person name="Sheng W."/>
            <person name="Hou X."/>
            <person name="Wei L."/>
        </authorList>
    </citation>
    <scope>NUCLEOTIDE SEQUENCE</scope>
    <source>
        <strain evidence="3">3651</strain>
        <tissue evidence="3">Leaf</tissue>
    </source>
</reference>
<sequence>MDGGPWSFEKNLLVLRPVEDDDNPTSIDLNWTDIFIHVHDLPLGRCTKEIAELIGNQLSIFREVDFDHGGQSWGSAFRICVGLNVLNMRVLKLRTTLGPESAITFTYERLPNFCYWCGHLGHTMKSCEYQLEPSFDEKQDPLPFGLWLRASPLIVLRSRGHPQGNSRPLFSATPLNLAASQSENRRGPTVFSYFSAMHTFPTHTSRGITPPTYHSAPSLHPTNIPIQPHLSISTHTQHHHLPPPIYSTTTPTTTIIPHSLSAPNNVTSHTLPRYTLVLHWYVS</sequence>
<keyword evidence="1" id="KW-0862">Zinc</keyword>
<evidence type="ECO:0000259" key="2">
    <source>
        <dbReference type="PROSITE" id="PS50158"/>
    </source>
</evidence>
<dbReference type="PANTHER" id="PTHR31286">
    <property type="entry name" value="GLYCINE-RICH CELL WALL STRUCTURAL PROTEIN 1.8-LIKE"/>
    <property type="match status" value="1"/>
</dbReference>
<evidence type="ECO:0000256" key="1">
    <source>
        <dbReference type="PROSITE-ProRule" id="PRU00047"/>
    </source>
</evidence>
<dbReference type="PROSITE" id="PS50158">
    <property type="entry name" value="ZF_CCHC"/>
    <property type="match status" value="1"/>
</dbReference>
<dbReference type="EMBL" id="JACGWO010000005">
    <property type="protein sequence ID" value="KAK4426379.1"/>
    <property type="molecule type" value="Genomic_DNA"/>
</dbReference>
<dbReference type="PANTHER" id="PTHR31286:SF178">
    <property type="entry name" value="DUF4283 DOMAIN-CONTAINING PROTEIN"/>
    <property type="match status" value="1"/>
</dbReference>
<gene>
    <name evidence="3" type="ORF">Salat_1406500</name>
</gene>
<dbReference type="GO" id="GO:0003676">
    <property type="term" value="F:nucleic acid binding"/>
    <property type="evidence" value="ECO:0007669"/>
    <property type="project" value="InterPro"/>
</dbReference>
<dbReference type="InterPro" id="IPR040256">
    <property type="entry name" value="At4g02000-like"/>
</dbReference>
<feature type="domain" description="CCHC-type" evidence="2">
    <location>
        <begin position="114"/>
        <end position="127"/>
    </location>
</feature>
<accession>A0AAE2CLJ9</accession>
<dbReference type="AlphaFoldDB" id="A0AAE2CLJ9"/>
<keyword evidence="1" id="KW-0863">Zinc-finger</keyword>
<dbReference type="Pfam" id="PF14392">
    <property type="entry name" value="zf-CCHC_4"/>
    <property type="match status" value="1"/>
</dbReference>
<keyword evidence="4" id="KW-1185">Reference proteome</keyword>
<evidence type="ECO:0000313" key="3">
    <source>
        <dbReference type="EMBL" id="KAK4426379.1"/>
    </source>
</evidence>